<dbReference type="Proteomes" id="UP000255103">
    <property type="component" value="Unassembled WGS sequence"/>
</dbReference>
<organism evidence="1 2">
    <name type="scientific">Helicobacter cinaedi</name>
    <dbReference type="NCBI Taxonomy" id="213"/>
    <lineage>
        <taxon>Bacteria</taxon>
        <taxon>Pseudomonadati</taxon>
        <taxon>Campylobacterota</taxon>
        <taxon>Epsilonproteobacteria</taxon>
        <taxon>Campylobacterales</taxon>
        <taxon>Helicobacteraceae</taxon>
        <taxon>Helicobacter</taxon>
    </lineage>
</organism>
<dbReference type="RefSeq" id="WP_115721817.1">
    <property type="nucleotide sequence ID" value="NZ_UGHX01000001.1"/>
</dbReference>
<dbReference type="AlphaFoldDB" id="A0A377JT62"/>
<accession>A0A377JT62</accession>
<name>A0A377JT62_9HELI</name>
<evidence type="ECO:0000313" key="1">
    <source>
        <dbReference type="EMBL" id="STP11138.1"/>
    </source>
</evidence>
<dbReference type="EMBL" id="UGHX01000001">
    <property type="protein sequence ID" value="STP11138.1"/>
    <property type="molecule type" value="Genomic_DNA"/>
</dbReference>
<reference evidence="1 2" key="1">
    <citation type="submission" date="2018-06" db="EMBL/GenBank/DDBJ databases">
        <authorList>
            <consortium name="Pathogen Informatics"/>
            <person name="Doyle S."/>
        </authorList>
    </citation>
    <scope>NUCLEOTIDE SEQUENCE [LARGE SCALE GENOMIC DNA]</scope>
    <source>
        <strain evidence="1 2">NCTC12219</strain>
    </source>
</reference>
<gene>
    <name evidence="1" type="ORF">NCTC12219_01021</name>
</gene>
<proteinExistence type="predicted"/>
<protein>
    <submittedName>
        <fullName evidence="1">Uncharacterized protein</fullName>
    </submittedName>
</protein>
<evidence type="ECO:0000313" key="2">
    <source>
        <dbReference type="Proteomes" id="UP000255103"/>
    </source>
</evidence>
<sequence>MTLIIRNASDEFANAIQSLAKIDNAIVQLQDEAQTQPYPLEQSQIYKDFEKRTLTNPSEYAKLLQEVRDEVFNSHYK</sequence>